<dbReference type="SUPFAM" id="SSF140453">
    <property type="entry name" value="EsxAB dimer-like"/>
    <property type="match status" value="1"/>
</dbReference>
<protein>
    <recommendedName>
        <fullName evidence="1">ESAT-6-like protein</fullName>
    </recommendedName>
</protein>
<comment type="similarity">
    <text evidence="1">Belongs to the WXG100 family.</text>
</comment>
<dbReference type="Pfam" id="PF06013">
    <property type="entry name" value="WXG100"/>
    <property type="match status" value="1"/>
</dbReference>
<proteinExistence type="inferred from homology"/>
<evidence type="ECO:0000313" key="2">
    <source>
        <dbReference type="EMBL" id="TCW25371.1"/>
    </source>
</evidence>
<dbReference type="NCBIfam" id="TIGR03930">
    <property type="entry name" value="WXG100_ESAT6"/>
    <property type="match status" value="1"/>
</dbReference>
<organism evidence="2 3">
    <name type="scientific">Dietzia cinnamea</name>
    <dbReference type="NCBI Taxonomy" id="321318"/>
    <lineage>
        <taxon>Bacteria</taxon>
        <taxon>Bacillati</taxon>
        <taxon>Actinomycetota</taxon>
        <taxon>Actinomycetes</taxon>
        <taxon>Mycobacteriales</taxon>
        <taxon>Dietziaceae</taxon>
        <taxon>Dietzia</taxon>
    </lineage>
</organism>
<dbReference type="AlphaFoldDB" id="A0A177LFX8"/>
<dbReference type="EMBL" id="SMCX01000004">
    <property type="protein sequence ID" value="TCW25371.1"/>
    <property type="molecule type" value="Genomic_DNA"/>
</dbReference>
<dbReference type="InterPro" id="IPR036689">
    <property type="entry name" value="ESAT-6-like_sf"/>
</dbReference>
<dbReference type="RefSeq" id="WP_063971898.1">
    <property type="nucleotide sequence ID" value="NZ_CP143053.1"/>
</dbReference>
<comment type="caution">
    <text evidence="2">The sequence shown here is derived from an EMBL/GenBank/DDBJ whole genome shotgun (WGS) entry which is preliminary data.</text>
</comment>
<reference evidence="2 3" key="1">
    <citation type="submission" date="2019-03" db="EMBL/GenBank/DDBJ databases">
        <title>Root nodule microbial communities of legume samples collected from USA, Mexico and Botswana.</title>
        <authorList>
            <person name="Hirsch A."/>
        </authorList>
    </citation>
    <scope>NUCLEOTIDE SEQUENCE [LARGE SCALE GENOMIC DNA]</scope>
    <source>
        <strain evidence="2 3">55</strain>
    </source>
</reference>
<dbReference type="GeneID" id="89531279"/>
<name>A0A177LFX8_9ACTN</name>
<dbReference type="InterPro" id="IPR010310">
    <property type="entry name" value="T7SS_ESAT-6-like"/>
</dbReference>
<dbReference type="OrthoDB" id="3387628at2"/>
<evidence type="ECO:0000256" key="1">
    <source>
        <dbReference type="RuleBase" id="RU362001"/>
    </source>
</evidence>
<evidence type="ECO:0000313" key="3">
    <source>
        <dbReference type="Proteomes" id="UP000295805"/>
    </source>
</evidence>
<sequence length="97" mass="10214">MTSGQITYNHGPIEALVGQVAQASTSLRTTLDDLEAYLAPLVAEWEGDAAVAYQAHQNDWDQAAAALQAMLAEISRAAAQGNQGMADADRRAAQGWG</sequence>
<dbReference type="Proteomes" id="UP000295805">
    <property type="component" value="Unassembled WGS sequence"/>
</dbReference>
<accession>A0A177LFX8</accession>
<dbReference type="Gene3D" id="1.10.287.1060">
    <property type="entry name" value="ESAT-6-like"/>
    <property type="match status" value="1"/>
</dbReference>
<gene>
    <name evidence="2" type="ORF">EDD19_10490</name>
</gene>